<comment type="caution">
    <text evidence="1">The sequence shown here is derived from an EMBL/GenBank/DDBJ whole genome shotgun (WGS) entry which is preliminary data.</text>
</comment>
<reference evidence="1 2" key="1">
    <citation type="journal article" date="2015" name="Genome Biol. Evol.">
        <title>Comparative Genomics of a Bacterivorous Green Alga Reveals Evolutionary Causalities and Consequences of Phago-Mixotrophic Mode of Nutrition.</title>
        <authorList>
            <person name="Burns J.A."/>
            <person name="Paasch A."/>
            <person name="Narechania A."/>
            <person name="Kim E."/>
        </authorList>
    </citation>
    <scope>NUCLEOTIDE SEQUENCE [LARGE SCALE GENOMIC DNA]</scope>
    <source>
        <strain evidence="1 2">PLY_AMNH</strain>
    </source>
</reference>
<proteinExistence type="predicted"/>
<gene>
    <name evidence="1" type="ORF">CYMTET_41261</name>
</gene>
<name>A0AAE0C6J2_9CHLO</name>
<evidence type="ECO:0000313" key="2">
    <source>
        <dbReference type="Proteomes" id="UP001190700"/>
    </source>
</evidence>
<keyword evidence="2" id="KW-1185">Reference proteome</keyword>
<dbReference type="EMBL" id="LGRX02027467">
    <property type="protein sequence ID" value="KAK3249316.1"/>
    <property type="molecule type" value="Genomic_DNA"/>
</dbReference>
<accession>A0AAE0C6J2</accession>
<dbReference type="AlphaFoldDB" id="A0AAE0C6J2"/>
<sequence>MSANVKVVTTDKMSNKVELREANPEGQGKKIDNDDEYEELEIKQHISTLEGLNTCVDIFFRVKGVNSISFQHDLLKKLVIERLQNSQHRASFAGIDQVDFDFASCVVDAVTVTFAHDVPTGTDANDPKDISIYESVLKITDAQDVSLTQTSGVVIRDPKLPTEADMINGCILSPLLHTKEQVVYKNNDKVSNRHRYIADVNMMYLTDTTETCSSKPFRMKPYVFHTPLPNGEVRAVISKAAVETVTMLSYACESELFDFGDVDKKEFYAWKDNELYTDRDGFKFMPWNVFNKIKESYRSLRSQFRYTHNLSDVKLTFSNFENIPKSVNGILAIKFAFFVPIGKEYD</sequence>
<dbReference type="Proteomes" id="UP001190700">
    <property type="component" value="Unassembled WGS sequence"/>
</dbReference>
<evidence type="ECO:0000313" key="1">
    <source>
        <dbReference type="EMBL" id="KAK3249316.1"/>
    </source>
</evidence>
<organism evidence="1 2">
    <name type="scientific">Cymbomonas tetramitiformis</name>
    <dbReference type="NCBI Taxonomy" id="36881"/>
    <lineage>
        <taxon>Eukaryota</taxon>
        <taxon>Viridiplantae</taxon>
        <taxon>Chlorophyta</taxon>
        <taxon>Pyramimonadophyceae</taxon>
        <taxon>Pyramimonadales</taxon>
        <taxon>Pyramimonadaceae</taxon>
        <taxon>Cymbomonas</taxon>
    </lineage>
</organism>
<protein>
    <submittedName>
        <fullName evidence="1">Uncharacterized protein</fullName>
    </submittedName>
</protein>